<gene>
    <name evidence="3" type="ORF">SAMN04488094_101720</name>
</gene>
<dbReference type="PANTHER" id="PTHR13420">
    <property type="entry name" value="UPF0235 PROTEIN C15ORF40"/>
    <property type="match status" value="1"/>
</dbReference>
<evidence type="ECO:0000313" key="3">
    <source>
        <dbReference type="EMBL" id="SFB84043.1"/>
    </source>
</evidence>
<protein>
    <recommendedName>
        <fullName evidence="2">UPF0235 protein SAMN04488094_101720</fullName>
    </recommendedName>
</protein>
<dbReference type="GO" id="GO:0005737">
    <property type="term" value="C:cytoplasm"/>
    <property type="evidence" value="ECO:0007669"/>
    <property type="project" value="TreeGrafter"/>
</dbReference>
<sequence>MSKADLAYLAEPGAEIAVRVTPKASRNAVEVADDGALRVYVTTVPEAGKANAAVQKLLAKALGVPKSTLALVRGATSRDKVFRVDG</sequence>
<comment type="similarity">
    <text evidence="1 2">Belongs to the UPF0235 family.</text>
</comment>
<dbReference type="OrthoDB" id="3176309at2"/>
<dbReference type="RefSeq" id="WP_093359266.1">
    <property type="nucleotide sequence ID" value="NZ_FOLG01000001.1"/>
</dbReference>
<keyword evidence="4" id="KW-1185">Reference proteome</keyword>
<dbReference type="EMBL" id="FOLG01000001">
    <property type="protein sequence ID" value="SFB84043.1"/>
    <property type="molecule type" value="Genomic_DNA"/>
</dbReference>
<dbReference type="AlphaFoldDB" id="A0A1I1EGH9"/>
<dbReference type="STRING" id="441112.SAMN04488094_101720"/>
<dbReference type="SUPFAM" id="SSF69786">
    <property type="entry name" value="YggU-like"/>
    <property type="match status" value="1"/>
</dbReference>
<evidence type="ECO:0000256" key="1">
    <source>
        <dbReference type="ARBA" id="ARBA00010364"/>
    </source>
</evidence>
<reference evidence="3 4" key="1">
    <citation type="submission" date="2016-10" db="EMBL/GenBank/DDBJ databases">
        <authorList>
            <person name="de Groot N.N."/>
        </authorList>
    </citation>
    <scope>NUCLEOTIDE SEQUENCE [LARGE SCALE GENOMIC DNA]</scope>
    <source>
        <strain evidence="3 4">DSM 19548</strain>
    </source>
</reference>
<dbReference type="InterPro" id="IPR036591">
    <property type="entry name" value="YggU-like_sf"/>
</dbReference>
<dbReference type="HAMAP" id="MF_00634">
    <property type="entry name" value="UPF0235"/>
    <property type="match status" value="1"/>
</dbReference>
<name>A0A1I1EGH9_9RHOB</name>
<dbReference type="InterPro" id="IPR003746">
    <property type="entry name" value="DUF167"/>
</dbReference>
<accession>A0A1I1EGH9</accession>
<dbReference type="PANTHER" id="PTHR13420:SF7">
    <property type="entry name" value="UPF0235 PROTEIN C15ORF40"/>
    <property type="match status" value="1"/>
</dbReference>
<dbReference type="SMART" id="SM01152">
    <property type="entry name" value="DUF167"/>
    <property type="match status" value="1"/>
</dbReference>
<dbReference type="NCBIfam" id="TIGR00251">
    <property type="entry name" value="DUF167 family protein"/>
    <property type="match status" value="1"/>
</dbReference>
<proteinExistence type="inferred from homology"/>
<organism evidence="3 4">
    <name type="scientific">Tropicimonas isoalkanivorans</name>
    <dbReference type="NCBI Taxonomy" id="441112"/>
    <lineage>
        <taxon>Bacteria</taxon>
        <taxon>Pseudomonadati</taxon>
        <taxon>Pseudomonadota</taxon>
        <taxon>Alphaproteobacteria</taxon>
        <taxon>Rhodobacterales</taxon>
        <taxon>Roseobacteraceae</taxon>
        <taxon>Tropicimonas</taxon>
    </lineage>
</organism>
<evidence type="ECO:0000256" key="2">
    <source>
        <dbReference type="HAMAP-Rule" id="MF_00634"/>
    </source>
</evidence>
<dbReference type="Gene3D" id="3.30.1200.10">
    <property type="entry name" value="YggU-like"/>
    <property type="match status" value="1"/>
</dbReference>
<dbReference type="Pfam" id="PF02594">
    <property type="entry name" value="DUF167"/>
    <property type="match status" value="1"/>
</dbReference>
<dbReference type="Proteomes" id="UP000198728">
    <property type="component" value="Unassembled WGS sequence"/>
</dbReference>
<evidence type="ECO:0000313" key="4">
    <source>
        <dbReference type="Proteomes" id="UP000198728"/>
    </source>
</evidence>